<feature type="region of interest" description="Disordered" evidence="1">
    <location>
        <begin position="84"/>
        <end position="103"/>
    </location>
</feature>
<keyword evidence="3" id="KW-1185">Reference proteome</keyword>
<protein>
    <submittedName>
        <fullName evidence="2">Uncharacterized protein</fullName>
    </submittedName>
</protein>
<gene>
    <name evidence="2" type="ORF">HZH66_003966</name>
</gene>
<dbReference type="Proteomes" id="UP000614350">
    <property type="component" value="Unassembled WGS sequence"/>
</dbReference>
<organism evidence="2 3">
    <name type="scientific">Vespula vulgaris</name>
    <name type="common">Yellow jacket</name>
    <name type="synonym">Wasp</name>
    <dbReference type="NCBI Taxonomy" id="7454"/>
    <lineage>
        <taxon>Eukaryota</taxon>
        <taxon>Metazoa</taxon>
        <taxon>Ecdysozoa</taxon>
        <taxon>Arthropoda</taxon>
        <taxon>Hexapoda</taxon>
        <taxon>Insecta</taxon>
        <taxon>Pterygota</taxon>
        <taxon>Neoptera</taxon>
        <taxon>Endopterygota</taxon>
        <taxon>Hymenoptera</taxon>
        <taxon>Apocrita</taxon>
        <taxon>Aculeata</taxon>
        <taxon>Vespoidea</taxon>
        <taxon>Vespidae</taxon>
        <taxon>Vespinae</taxon>
        <taxon>Vespula</taxon>
    </lineage>
</organism>
<evidence type="ECO:0000313" key="2">
    <source>
        <dbReference type="EMBL" id="KAF7405060.1"/>
    </source>
</evidence>
<name>A0A834NCJ6_VESVU</name>
<dbReference type="EMBL" id="JACSEA010000003">
    <property type="protein sequence ID" value="KAF7405060.1"/>
    <property type="molecule type" value="Genomic_DNA"/>
</dbReference>
<reference evidence="2" key="1">
    <citation type="journal article" date="2020" name="G3 (Bethesda)">
        <title>High-Quality Assemblies for Three Invasive Social Wasps from the &lt;i&gt;Vespula&lt;/i&gt; Genus.</title>
        <authorList>
            <person name="Harrop T.W.R."/>
            <person name="Guhlin J."/>
            <person name="McLaughlin G.M."/>
            <person name="Permina E."/>
            <person name="Stockwell P."/>
            <person name="Gilligan J."/>
            <person name="Le Lec M.F."/>
            <person name="Gruber M.A.M."/>
            <person name="Quinn O."/>
            <person name="Lovegrove M."/>
            <person name="Duncan E.J."/>
            <person name="Remnant E.J."/>
            <person name="Van Eeckhoven J."/>
            <person name="Graham B."/>
            <person name="Knapp R.A."/>
            <person name="Langford K.W."/>
            <person name="Kronenberg Z."/>
            <person name="Press M.O."/>
            <person name="Eacker S.M."/>
            <person name="Wilson-Rankin E.E."/>
            <person name="Purcell J."/>
            <person name="Lester P.J."/>
            <person name="Dearden P.K."/>
        </authorList>
    </citation>
    <scope>NUCLEOTIDE SEQUENCE</scope>
    <source>
        <strain evidence="2">Marl-1</strain>
    </source>
</reference>
<comment type="caution">
    <text evidence="2">The sequence shown here is derived from an EMBL/GenBank/DDBJ whole genome shotgun (WGS) entry which is preliminary data.</text>
</comment>
<sequence length="103" mass="11335">MLFLIRYNNSLLSVLEIGVGRGDPRDIANDDGLYRIPVDIGKRRTVGYNIRGNQEPHLAVSEIVRTLLTANDLVHVAEYLMSGSPRSYPARSPGVASTPTVTR</sequence>
<accession>A0A834NCJ6</accession>
<proteinExistence type="predicted"/>
<evidence type="ECO:0000256" key="1">
    <source>
        <dbReference type="SAM" id="MobiDB-lite"/>
    </source>
</evidence>
<dbReference type="AlphaFoldDB" id="A0A834NCJ6"/>
<evidence type="ECO:0000313" key="3">
    <source>
        <dbReference type="Proteomes" id="UP000614350"/>
    </source>
</evidence>